<accession>X6LZP2</accession>
<keyword evidence="3" id="KW-1185">Reference proteome</keyword>
<feature type="non-terminal residue" evidence="2">
    <location>
        <position position="1"/>
    </location>
</feature>
<evidence type="ECO:0000256" key="1">
    <source>
        <dbReference type="SAM" id="Phobius"/>
    </source>
</evidence>
<sequence length="227" mass="26109">SANKKEPMNQDPIKRRVLLSQHMSIYYYYTYIFFFLMEIDYFFFCTSCVFAMCTAPDNITTNEVVLDYFNLSEITGGQLLDIFSTKKGNVIGFNSFIIGLARTKQYNKEIAGEVDTLIEIHRQESTSKIVWCAGCCYIAKDDVVFDGMPMVSANQISVSSKKKKFILTYYLKNDDLDMTQSVEQLAEDDTDNSSKETCQNKVFMIWVTRNPDTMKMLGMDFLQTNMG</sequence>
<organism evidence="2 3">
    <name type="scientific">Reticulomyxa filosa</name>
    <dbReference type="NCBI Taxonomy" id="46433"/>
    <lineage>
        <taxon>Eukaryota</taxon>
        <taxon>Sar</taxon>
        <taxon>Rhizaria</taxon>
        <taxon>Retaria</taxon>
        <taxon>Foraminifera</taxon>
        <taxon>Monothalamids</taxon>
        <taxon>Reticulomyxidae</taxon>
        <taxon>Reticulomyxa</taxon>
    </lineage>
</organism>
<evidence type="ECO:0000313" key="3">
    <source>
        <dbReference type="Proteomes" id="UP000023152"/>
    </source>
</evidence>
<protein>
    <submittedName>
        <fullName evidence="2">Uncharacterized protein</fullName>
    </submittedName>
</protein>
<dbReference type="Proteomes" id="UP000023152">
    <property type="component" value="Unassembled WGS sequence"/>
</dbReference>
<keyword evidence="1" id="KW-0472">Membrane</keyword>
<keyword evidence="1" id="KW-0812">Transmembrane</keyword>
<dbReference type="AlphaFoldDB" id="X6LZP2"/>
<gene>
    <name evidence="2" type="ORF">RFI_30029</name>
</gene>
<evidence type="ECO:0000313" key="2">
    <source>
        <dbReference type="EMBL" id="ETO07363.1"/>
    </source>
</evidence>
<dbReference type="EMBL" id="ASPP01026221">
    <property type="protein sequence ID" value="ETO07363.1"/>
    <property type="molecule type" value="Genomic_DNA"/>
</dbReference>
<reference evidence="2 3" key="1">
    <citation type="journal article" date="2013" name="Curr. Biol.">
        <title>The Genome of the Foraminiferan Reticulomyxa filosa.</title>
        <authorList>
            <person name="Glockner G."/>
            <person name="Hulsmann N."/>
            <person name="Schleicher M."/>
            <person name="Noegel A.A."/>
            <person name="Eichinger L."/>
            <person name="Gallinger C."/>
            <person name="Pawlowski J."/>
            <person name="Sierra R."/>
            <person name="Euteneuer U."/>
            <person name="Pillet L."/>
            <person name="Moustafa A."/>
            <person name="Platzer M."/>
            <person name="Groth M."/>
            <person name="Szafranski K."/>
            <person name="Schliwa M."/>
        </authorList>
    </citation>
    <scope>NUCLEOTIDE SEQUENCE [LARGE SCALE GENOMIC DNA]</scope>
</reference>
<name>X6LZP2_RETFI</name>
<keyword evidence="1" id="KW-1133">Transmembrane helix</keyword>
<feature type="transmembrane region" description="Helical" evidence="1">
    <location>
        <begin position="25"/>
        <end position="44"/>
    </location>
</feature>
<proteinExistence type="predicted"/>
<comment type="caution">
    <text evidence="2">The sequence shown here is derived from an EMBL/GenBank/DDBJ whole genome shotgun (WGS) entry which is preliminary data.</text>
</comment>